<evidence type="ECO:0000256" key="2">
    <source>
        <dbReference type="ARBA" id="ARBA00022692"/>
    </source>
</evidence>
<dbReference type="Pfam" id="PF23141">
    <property type="entry name" value="Ig_NOMO"/>
    <property type="match status" value="1"/>
</dbReference>
<dbReference type="Pfam" id="PF22904">
    <property type="entry name" value="NOMO1-like_2nd"/>
    <property type="match status" value="2"/>
</dbReference>
<keyword evidence="5" id="KW-1133">Transmembrane helix</keyword>
<keyword evidence="6" id="KW-0472">Membrane</keyword>
<dbReference type="EMBL" id="JARGDH010000005">
    <property type="protein sequence ID" value="KAL0267838.1"/>
    <property type="molecule type" value="Genomic_DNA"/>
</dbReference>
<evidence type="ECO:0000259" key="10">
    <source>
        <dbReference type="Pfam" id="PF22904"/>
    </source>
</evidence>
<evidence type="ECO:0000256" key="4">
    <source>
        <dbReference type="ARBA" id="ARBA00022824"/>
    </source>
</evidence>
<evidence type="ECO:0000256" key="3">
    <source>
        <dbReference type="ARBA" id="ARBA00022729"/>
    </source>
</evidence>
<dbReference type="InterPro" id="IPR056190">
    <property type="entry name" value="NOMO_5th"/>
</dbReference>
<evidence type="ECO:0000259" key="12">
    <source>
        <dbReference type="Pfam" id="PF23193"/>
    </source>
</evidence>
<proteinExistence type="predicted"/>
<evidence type="ECO:0008006" key="15">
    <source>
        <dbReference type="Google" id="ProtNLM"/>
    </source>
</evidence>
<dbReference type="InterPro" id="IPR013784">
    <property type="entry name" value="Carb-bd-like_fold"/>
</dbReference>
<dbReference type="PANTHER" id="PTHR23303:SF14">
    <property type="entry name" value="BOS COMPLEX SUBUNIT NOMO1-RELATED"/>
    <property type="match status" value="1"/>
</dbReference>
<evidence type="ECO:0000256" key="1">
    <source>
        <dbReference type="ARBA" id="ARBA00004115"/>
    </source>
</evidence>
<gene>
    <name evidence="14" type="ORF">PYX00_009992</name>
</gene>
<accession>A0AAW2HDW3</accession>
<feature type="domain" description="NOMO fifth transthyretin-like" evidence="13">
    <location>
        <begin position="401"/>
        <end position="483"/>
    </location>
</feature>
<feature type="domain" description="NOMO-like N-terminal beta-sandwich" evidence="8">
    <location>
        <begin position="36"/>
        <end position="120"/>
    </location>
</feature>
<keyword evidence="3 7" id="KW-0732">Signal</keyword>
<dbReference type="Pfam" id="PF22898">
    <property type="entry name" value="NOMO1-like_1st"/>
    <property type="match status" value="1"/>
</dbReference>
<feature type="domain" description="NOMO second beta-sandwich" evidence="10">
    <location>
        <begin position="122"/>
        <end position="211"/>
    </location>
</feature>
<name>A0AAW2HDW3_9NEOP</name>
<feature type="domain" description="NOMO seventh transthyretin-like" evidence="11">
    <location>
        <begin position="578"/>
        <end position="649"/>
    </location>
</feature>
<comment type="subcellular location">
    <subcellularLocation>
        <location evidence="1">Endoplasmic reticulum membrane</location>
        <topology evidence="1">Single-pass type I membrane protein</topology>
    </subcellularLocation>
</comment>
<dbReference type="Gene3D" id="2.60.40.10">
    <property type="entry name" value="Immunoglobulins"/>
    <property type="match status" value="1"/>
</dbReference>
<dbReference type="Pfam" id="PF23194">
    <property type="entry name" value="NOMO_5th"/>
    <property type="match status" value="1"/>
</dbReference>
<evidence type="ECO:0000256" key="7">
    <source>
        <dbReference type="SAM" id="SignalP"/>
    </source>
</evidence>
<dbReference type="SUPFAM" id="SSF49452">
    <property type="entry name" value="Starch-binding domain-like"/>
    <property type="match status" value="2"/>
</dbReference>
<dbReference type="InterPro" id="IPR055073">
    <property type="entry name" value="NOMO1-like_9th"/>
</dbReference>
<dbReference type="GO" id="GO:0030246">
    <property type="term" value="F:carbohydrate binding"/>
    <property type="evidence" value="ECO:0007669"/>
    <property type="project" value="InterPro"/>
</dbReference>
<dbReference type="PANTHER" id="PTHR23303">
    <property type="entry name" value="CARBOXYPEPTIDASE REGULATORY REGION-CONTAINING"/>
    <property type="match status" value="1"/>
</dbReference>
<dbReference type="InterPro" id="IPR056319">
    <property type="entry name" value="NOMO_7th"/>
</dbReference>
<keyword evidence="4" id="KW-0256">Endoplasmic reticulum</keyword>
<protein>
    <recommendedName>
        <fullName evidence="15">Nodal modulator 1</fullName>
    </recommendedName>
</protein>
<reference evidence="14" key="1">
    <citation type="journal article" date="2024" name="Gigascience">
        <title>Chromosome-level genome of the poultry shaft louse Menopon gallinae provides insight into the host-switching and adaptive evolution of parasitic lice.</title>
        <authorList>
            <person name="Xu Y."/>
            <person name="Ma L."/>
            <person name="Liu S."/>
            <person name="Liang Y."/>
            <person name="Liu Q."/>
            <person name="He Z."/>
            <person name="Tian L."/>
            <person name="Duan Y."/>
            <person name="Cai W."/>
            <person name="Li H."/>
            <person name="Song F."/>
        </authorList>
    </citation>
    <scope>NUCLEOTIDE SEQUENCE</scope>
    <source>
        <strain evidence="14">Cailab_2023a</strain>
    </source>
</reference>
<keyword evidence="2" id="KW-0812">Transmembrane</keyword>
<dbReference type="GO" id="GO:0005789">
    <property type="term" value="C:endoplasmic reticulum membrane"/>
    <property type="evidence" value="ECO:0007669"/>
    <property type="project" value="UniProtKB-SubCell"/>
</dbReference>
<feature type="domain" description="NOMO second beta-sandwich" evidence="10">
    <location>
        <begin position="508"/>
        <end position="570"/>
    </location>
</feature>
<evidence type="ECO:0000259" key="13">
    <source>
        <dbReference type="Pfam" id="PF23194"/>
    </source>
</evidence>
<dbReference type="InterPro" id="IPR056189">
    <property type="entry name" value="NOMO_3rd"/>
</dbReference>
<dbReference type="InterPro" id="IPR055075">
    <property type="entry name" value="NOMO-like_N"/>
</dbReference>
<feature type="domain" description="NOMO third transthyretin-like" evidence="12">
    <location>
        <begin position="218"/>
        <end position="315"/>
    </location>
</feature>
<dbReference type="Pfam" id="PF22902">
    <property type="entry name" value="NOMO1-like_9th"/>
    <property type="match status" value="1"/>
</dbReference>
<dbReference type="Pfam" id="PF23193">
    <property type="entry name" value="NOMO_3rd"/>
    <property type="match status" value="1"/>
</dbReference>
<dbReference type="AlphaFoldDB" id="A0AAW2HDW3"/>
<dbReference type="Pfam" id="PF13620">
    <property type="entry name" value="CarboxypepD_reg"/>
    <property type="match status" value="1"/>
</dbReference>
<organism evidence="14">
    <name type="scientific">Menopon gallinae</name>
    <name type="common">poultry shaft louse</name>
    <dbReference type="NCBI Taxonomy" id="328185"/>
    <lineage>
        <taxon>Eukaryota</taxon>
        <taxon>Metazoa</taxon>
        <taxon>Ecdysozoa</taxon>
        <taxon>Arthropoda</taxon>
        <taxon>Hexapoda</taxon>
        <taxon>Insecta</taxon>
        <taxon>Pterygota</taxon>
        <taxon>Neoptera</taxon>
        <taxon>Paraneoptera</taxon>
        <taxon>Psocodea</taxon>
        <taxon>Troctomorpha</taxon>
        <taxon>Phthiraptera</taxon>
        <taxon>Amblycera</taxon>
        <taxon>Menoponidae</taxon>
        <taxon>Menopon</taxon>
    </lineage>
</organism>
<dbReference type="InterPro" id="IPR055074">
    <property type="entry name" value="NOMO1-3_2nd"/>
</dbReference>
<comment type="caution">
    <text evidence="14">The sequence shown here is derived from an EMBL/GenBank/DDBJ whole genome shotgun (WGS) entry which is preliminary data.</text>
</comment>
<evidence type="ECO:0000259" key="9">
    <source>
        <dbReference type="Pfam" id="PF22902"/>
    </source>
</evidence>
<dbReference type="EMBL" id="JARGDH010000005">
    <property type="protein sequence ID" value="KAL0267837.1"/>
    <property type="molecule type" value="Genomic_DNA"/>
</dbReference>
<dbReference type="SUPFAM" id="SSF49478">
    <property type="entry name" value="Cna protein B-type domain"/>
    <property type="match status" value="2"/>
</dbReference>
<evidence type="ECO:0000259" key="8">
    <source>
        <dbReference type="Pfam" id="PF22898"/>
    </source>
</evidence>
<feature type="domain" description="NOMO-like ninth beta-sandwich" evidence="9">
    <location>
        <begin position="741"/>
        <end position="815"/>
    </location>
</feature>
<sequence length="893" mass="100319">MVERRMIFTFPVKLFGIIVFLVAVAEKSAQDIVGCGGFLKSQVPIDFSKVFIKLYTKQGTLKESSDCAPTNGYYFIPIYDKGEYVLKLEAPAGWYFEPDKVNLNFDGVNDPCSRASDINFIFKGFAVKGKVTSRGTEDGPENVKVHLLSENGTTLYEKTKTTENGSYDFKPVEPGNYIIKAEDDNYKFLKDSVKITVKSGNLQVPLDSLVIAGYEIVGEVLFNGEPIKGVNFILYAKDERNRKITIPNCETAQLPDLKNRDFICHVTSDESGTFRISPVPPGSYSIRPHFVKFDVRPEVMDIDVKHGHVNLMEKFLVKGFGVSGRVMNAVGGKGIEKAEIYLNGDLVTKTDNEGRYNLDHIEPGTYRLQVQSDALRFREINVKLTPNKPEIDVIYPSEFRVCGLVTPTGQTMRYVQIRDQANPNVVIEAVASRETGAFCHFLRPGVYVMNVKISDFEKSKGLQYLPATKEITVKTGPLNNVEFSQLRGKVTGRMVKLSPSEPIKGGELIIKLKSQGSVIALKALERSETTYSFTDVMPGEYEIEIQSNNWCFKNQIHPVSVMSANTQVPDFVQSGFKIKVISSHETKAFWRPSDRKDASMEITFAKGENTVCLPNSTTYEFEPHSCHGFEKEVYTYNPGKDEVLRLIAVTHEVSGFVTSSSQVADLVMEITHPNEQVTRLGPLKAVRENDVYKYKFVHKTKENQVLKFVPHSENILFQPEWMEYRTLNDCAENAVQFVGEKGLIIEGGIDPPLSNVKITIKIYEPNTNGTELVQITKADGTYKFGPLKNSVKYEITAAKESYVFSGPDKKGMFSAHKLAEINVRVVDNSTKEPLQGVLLSLTGGEKYRKNSMTGPEGTLTFHSLSPGEYFLRPMMKEYKFEPFSRRSYRLRKG</sequence>
<feature type="chain" id="PRO_5044476970" description="Nodal modulator 1" evidence="7">
    <location>
        <begin position="30"/>
        <end position="893"/>
    </location>
</feature>
<evidence type="ECO:0000259" key="11">
    <source>
        <dbReference type="Pfam" id="PF23141"/>
    </source>
</evidence>
<dbReference type="InterPro" id="IPR013783">
    <property type="entry name" value="Ig-like_fold"/>
</dbReference>
<evidence type="ECO:0000256" key="5">
    <source>
        <dbReference type="ARBA" id="ARBA00022989"/>
    </source>
</evidence>
<evidence type="ECO:0000313" key="14">
    <source>
        <dbReference type="EMBL" id="KAL0267838.1"/>
    </source>
</evidence>
<evidence type="ECO:0000256" key="6">
    <source>
        <dbReference type="ARBA" id="ARBA00023136"/>
    </source>
</evidence>
<dbReference type="Gene3D" id="2.60.40.1120">
    <property type="entry name" value="Carboxypeptidase-like, regulatory domain"/>
    <property type="match status" value="1"/>
</dbReference>
<dbReference type="InterPro" id="IPR051417">
    <property type="entry name" value="SDr/BOS_complex"/>
</dbReference>
<feature type="signal peptide" evidence="7">
    <location>
        <begin position="1"/>
        <end position="29"/>
    </location>
</feature>